<gene>
    <name evidence="1" type="ORF">PR048_016193</name>
</gene>
<name>A0ABQ9HJ22_9NEOP</name>
<protein>
    <submittedName>
        <fullName evidence="1">Uncharacterized protein</fullName>
    </submittedName>
</protein>
<evidence type="ECO:0000313" key="1">
    <source>
        <dbReference type="EMBL" id="KAJ8884336.1"/>
    </source>
</evidence>
<keyword evidence="2" id="KW-1185">Reference proteome</keyword>
<comment type="caution">
    <text evidence="1">The sequence shown here is derived from an EMBL/GenBank/DDBJ whole genome shotgun (WGS) entry which is preliminary data.</text>
</comment>
<evidence type="ECO:0000313" key="2">
    <source>
        <dbReference type="Proteomes" id="UP001159363"/>
    </source>
</evidence>
<organism evidence="1 2">
    <name type="scientific">Dryococelus australis</name>
    <dbReference type="NCBI Taxonomy" id="614101"/>
    <lineage>
        <taxon>Eukaryota</taxon>
        <taxon>Metazoa</taxon>
        <taxon>Ecdysozoa</taxon>
        <taxon>Arthropoda</taxon>
        <taxon>Hexapoda</taxon>
        <taxon>Insecta</taxon>
        <taxon>Pterygota</taxon>
        <taxon>Neoptera</taxon>
        <taxon>Polyneoptera</taxon>
        <taxon>Phasmatodea</taxon>
        <taxon>Verophasmatodea</taxon>
        <taxon>Anareolatae</taxon>
        <taxon>Phasmatidae</taxon>
        <taxon>Eurycanthinae</taxon>
        <taxon>Dryococelus</taxon>
    </lineage>
</organism>
<accession>A0ABQ9HJ22</accession>
<proteinExistence type="predicted"/>
<dbReference type="Proteomes" id="UP001159363">
    <property type="component" value="Chromosome 4"/>
</dbReference>
<sequence length="443" mass="48737">MRIPPLGVWLGYTLQYIGLPIFQKEHLPKYFRGRAVSLLASHQGDPGPIPGRATPDFRMWESCRTMSLVGRSSRGSSGAATFSRQSLSSALKTSMLRTVQNSRPPAPRWQLTARPTGALAAQRSPIASGSRCKLACSVCRYAKTAGRVLVPGGKRVRSVRHQQGDGAVRRRAAKQRDQDIDNSGVATNRVSFSSRSLSDFVTALWRKMIFARMLPSLPILFAFVLAVWPTTTQGKCRACEHANVRGKGARPQAGVARVRLSVFITIAVADLRLKQISYQLCEIMQCLTLAGIGHLPHQLAAGDVTSKALANQSPPTTMAPIFQAISLDVCVWISFRRSQLPSWSAALGIIFGNWFYVYDQCVSLPGFRSRTAGCSDIIDCRDWLRGTESILDDGKRERHRHDGNTARLVRRSDEALGVRVSVARIAPSSWSWTIGCHGLPFHS</sequence>
<dbReference type="EMBL" id="JARBHB010000005">
    <property type="protein sequence ID" value="KAJ8884336.1"/>
    <property type="molecule type" value="Genomic_DNA"/>
</dbReference>
<reference evidence="1 2" key="1">
    <citation type="submission" date="2023-02" db="EMBL/GenBank/DDBJ databases">
        <title>LHISI_Scaffold_Assembly.</title>
        <authorList>
            <person name="Stuart O.P."/>
            <person name="Cleave R."/>
            <person name="Magrath M.J.L."/>
            <person name="Mikheyev A.S."/>
        </authorList>
    </citation>
    <scope>NUCLEOTIDE SEQUENCE [LARGE SCALE GENOMIC DNA]</scope>
    <source>
        <strain evidence="1">Daus_M_001</strain>
        <tissue evidence="1">Leg muscle</tissue>
    </source>
</reference>